<proteinExistence type="predicted"/>
<gene>
    <name evidence="2" type="ORF">K040078D81_46630</name>
</gene>
<name>A0ABQ0BGF4_9FIRM</name>
<dbReference type="RefSeq" id="WP_369858432.1">
    <property type="nucleotide sequence ID" value="NZ_BAABYW010000001.1"/>
</dbReference>
<sequence length="98" mass="10613">MRKGQGGTADYLVASCANCGMINIMPRGRTDGQQCADCGGGPLILLGFGILHKEPCSSLQVQIEADTRDIDRAMAKVKELQVELENTSRMMQEIGEKL</sequence>
<organism evidence="2 3">
    <name type="scientific">Blautia hominis</name>
    <dbReference type="NCBI Taxonomy" id="2025493"/>
    <lineage>
        <taxon>Bacteria</taxon>
        <taxon>Bacillati</taxon>
        <taxon>Bacillota</taxon>
        <taxon>Clostridia</taxon>
        <taxon>Lachnospirales</taxon>
        <taxon>Lachnospiraceae</taxon>
        <taxon>Blautia</taxon>
    </lineage>
</organism>
<dbReference type="Proteomes" id="UP001600943">
    <property type="component" value="Unassembled WGS sequence"/>
</dbReference>
<reference evidence="2 3" key="1">
    <citation type="submission" date="2024-04" db="EMBL/GenBank/DDBJ databases">
        <title>Defined microbial consortia suppress multidrug-resistant proinflammatory Enterobacteriaceae via ecological control.</title>
        <authorList>
            <person name="Furuichi M."/>
            <person name="Kawaguchi T."/>
            <person name="Pust M."/>
            <person name="Yasuma K."/>
            <person name="Plichta D."/>
            <person name="Hasegawa N."/>
            <person name="Ohya T."/>
            <person name="Bhattarai S."/>
            <person name="Sasajima S."/>
            <person name="Aoto Y."/>
            <person name="Tuganbaev T."/>
            <person name="Yaginuma M."/>
            <person name="Ueda M."/>
            <person name="Okahashi N."/>
            <person name="Amafuji K."/>
            <person name="Kiridooshi Y."/>
            <person name="Sugita K."/>
            <person name="Strazar M."/>
            <person name="Skelly A."/>
            <person name="Suda W."/>
            <person name="Hattori M."/>
            <person name="Nakamoto N."/>
            <person name="Caballero S."/>
            <person name="Norman J."/>
            <person name="Olle B."/>
            <person name="Tanoue T."/>
            <person name="Arita M."/>
            <person name="Bucci V."/>
            <person name="Atarashi K."/>
            <person name="Xavier R."/>
            <person name="Honda K."/>
        </authorList>
    </citation>
    <scope>NUCLEOTIDE SEQUENCE [LARGE SCALE GENOMIC DNA]</scope>
    <source>
        <strain evidence="3">k04-0078-D8-1</strain>
    </source>
</reference>
<evidence type="ECO:0000313" key="3">
    <source>
        <dbReference type="Proteomes" id="UP001600943"/>
    </source>
</evidence>
<comment type="caution">
    <text evidence="2">The sequence shown here is derived from an EMBL/GenBank/DDBJ whole genome shotgun (WGS) entry which is preliminary data.</text>
</comment>
<keyword evidence="1" id="KW-0175">Coiled coil</keyword>
<feature type="coiled-coil region" evidence="1">
    <location>
        <begin position="63"/>
        <end position="97"/>
    </location>
</feature>
<keyword evidence="3" id="KW-1185">Reference proteome</keyword>
<protein>
    <submittedName>
        <fullName evidence="2">Uncharacterized protein</fullName>
    </submittedName>
</protein>
<accession>A0ABQ0BGF4</accession>
<dbReference type="EMBL" id="BAABYW010000001">
    <property type="protein sequence ID" value="GAA6410546.1"/>
    <property type="molecule type" value="Genomic_DNA"/>
</dbReference>
<evidence type="ECO:0000313" key="2">
    <source>
        <dbReference type="EMBL" id="GAA6410546.1"/>
    </source>
</evidence>
<evidence type="ECO:0000256" key="1">
    <source>
        <dbReference type="SAM" id="Coils"/>
    </source>
</evidence>